<dbReference type="RefSeq" id="WP_338391710.1">
    <property type="nucleotide sequence ID" value="NZ_AP025314.1"/>
</dbReference>
<gene>
    <name evidence="1" type="ORF">FUAX_25680</name>
</gene>
<keyword evidence="2" id="KW-1185">Reference proteome</keyword>
<accession>A0AAU9DAX1</accession>
<evidence type="ECO:0008006" key="3">
    <source>
        <dbReference type="Google" id="ProtNLM"/>
    </source>
</evidence>
<dbReference type="AlphaFoldDB" id="A0AAU9DAX1"/>
<protein>
    <recommendedName>
        <fullName evidence="3">Outer membrane protein assembly factor BamE</fullName>
    </recommendedName>
</protein>
<dbReference type="KEGG" id="fax:FUAX_25680"/>
<evidence type="ECO:0000313" key="1">
    <source>
        <dbReference type="EMBL" id="BDD10136.1"/>
    </source>
</evidence>
<dbReference type="Proteomes" id="UP001348817">
    <property type="component" value="Chromosome"/>
</dbReference>
<proteinExistence type="predicted"/>
<dbReference type="EMBL" id="AP025314">
    <property type="protein sequence ID" value="BDD10136.1"/>
    <property type="molecule type" value="Genomic_DNA"/>
</dbReference>
<sequence>MRKLFSAIFIFFLWLPLVLLLFFVYHQEESSAEEHQENASRVAVGMTTEQVLEIMGPPQEKYKSEKSGDSVYVYETPILGYDNVEVYLSPMRVVVKVKEVGKP</sequence>
<organism evidence="1 2">
    <name type="scientific">Fulvitalea axinellae</name>
    <dbReference type="NCBI Taxonomy" id="1182444"/>
    <lineage>
        <taxon>Bacteria</taxon>
        <taxon>Pseudomonadati</taxon>
        <taxon>Bacteroidota</taxon>
        <taxon>Cytophagia</taxon>
        <taxon>Cytophagales</taxon>
        <taxon>Persicobacteraceae</taxon>
        <taxon>Fulvitalea</taxon>
    </lineage>
</organism>
<name>A0AAU9DAX1_9BACT</name>
<reference evidence="1 2" key="1">
    <citation type="submission" date="2021-12" db="EMBL/GenBank/DDBJ databases">
        <title>Genome sequencing of bacteria with rrn-lacking chromosome and rrn-plasmid.</title>
        <authorList>
            <person name="Anda M."/>
            <person name="Iwasaki W."/>
        </authorList>
    </citation>
    <scope>NUCLEOTIDE SEQUENCE [LARGE SCALE GENOMIC DNA]</scope>
    <source>
        <strain evidence="1 2">DSM 100852</strain>
    </source>
</reference>
<evidence type="ECO:0000313" key="2">
    <source>
        <dbReference type="Proteomes" id="UP001348817"/>
    </source>
</evidence>